<dbReference type="SUPFAM" id="SSF52540">
    <property type="entry name" value="P-loop containing nucleoside triphosphate hydrolases"/>
    <property type="match status" value="1"/>
</dbReference>
<sequence>MTTTDDFNDPVLSAEQQAAVDSNARALVVVASAGSGKTEVVARRIQRLLLADPESSGRVLALTYTVKAADELRARLDSRLGALARRVDSETIHGFAHNLLRTHGTRIGLPLEPELLARDEDRVELFRSWLRDHGEAEPEDLKGRLAGFDLARAKGERVAGLNDWLQALEDNGALDYPALLARATELLTVASARRQTRRLYTSVVVDEAQNLTRAQYDLLIELASDEGKIAVPMMLVGDDKQSIVSFAGADPRLIRAFTEAFAAERHELHTNFRSATALAAASSKVAAALGHPAGEEAAFAAPGMIAVEAFATEADEGERVAAWVAGLLERGLPQEALGDDENHLLRAEEIAVLSRSAAGLRLVASALTARDIPFALSSTPNEWLTTMAGRIVLETVSLKAAPDHHSTYWEIGRLLGVDLAEESASAVRHAILGSEDKLIRATAGVVDLTDVSELVPFLQAVQVQTGLADAEAANWQTDVLQFATSWAQFDRLTGRSELTWANFKLHCSRAQRGDDLASGVRLLTVHKSQGREYAAVGVVGLNDGQFPDFRATTESALRDELRTFYVAITRPRRVLLLTRAKVRDTRYGPRATQPSRFLSLVTP</sequence>
<feature type="binding site" evidence="11">
    <location>
        <begin position="31"/>
        <end position="38"/>
    </location>
    <ligand>
        <name>ATP</name>
        <dbReference type="ChEBI" id="CHEBI:30616"/>
    </ligand>
</feature>
<dbReference type="EMBL" id="JACCAC010000001">
    <property type="protein sequence ID" value="NYG55289.1"/>
    <property type="molecule type" value="Genomic_DNA"/>
</dbReference>
<keyword evidence="7" id="KW-0413">Isomerase</keyword>
<evidence type="ECO:0000256" key="11">
    <source>
        <dbReference type="PROSITE-ProRule" id="PRU00560"/>
    </source>
</evidence>
<comment type="caution">
    <text evidence="14">The sequence shown here is derived from an EMBL/GenBank/DDBJ whole genome shotgun (WGS) entry which is preliminary data.</text>
</comment>
<evidence type="ECO:0000256" key="1">
    <source>
        <dbReference type="ARBA" id="ARBA00009922"/>
    </source>
</evidence>
<evidence type="ECO:0000256" key="2">
    <source>
        <dbReference type="ARBA" id="ARBA00022741"/>
    </source>
</evidence>
<dbReference type="Proteomes" id="UP000544110">
    <property type="component" value="Unassembled WGS sequence"/>
</dbReference>
<dbReference type="Gene3D" id="1.10.10.160">
    <property type="match status" value="1"/>
</dbReference>
<evidence type="ECO:0000259" key="13">
    <source>
        <dbReference type="PROSITE" id="PS51217"/>
    </source>
</evidence>
<protein>
    <recommendedName>
        <fullName evidence="9">DNA 3'-5' helicase</fullName>
        <ecNumber evidence="9">5.6.2.4</ecNumber>
    </recommendedName>
</protein>
<keyword evidence="15" id="KW-1185">Reference proteome</keyword>
<gene>
    <name evidence="14" type="ORF">BJ989_001593</name>
</gene>
<proteinExistence type="inferred from homology"/>
<keyword evidence="5 11" id="KW-0067">ATP-binding</keyword>
<dbReference type="RefSeq" id="WP_179517764.1">
    <property type="nucleotide sequence ID" value="NZ_JACCAC010000001.1"/>
</dbReference>
<dbReference type="InterPro" id="IPR013986">
    <property type="entry name" value="DExx_box_DNA_helicase_dom_sf"/>
</dbReference>
<feature type="domain" description="UvrD-like helicase C-terminal" evidence="13">
    <location>
        <begin position="275"/>
        <end position="530"/>
    </location>
</feature>
<evidence type="ECO:0000256" key="5">
    <source>
        <dbReference type="ARBA" id="ARBA00022840"/>
    </source>
</evidence>
<dbReference type="AlphaFoldDB" id="A0A7Y9US63"/>
<dbReference type="PANTHER" id="PTHR11070:SF2">
    <property type="entry name" value="ATP-DEPENDENT DNA HELICASE SRS2"/>
    <property type="match status" value="1"/>
</dbReference>
<dbReference type="InterPro" id="IPR014016">
    <property type="entry name" value="UvrD-like_ATP-bd"/>
</dbReference>
<dbReference type="GO" id="GO:0000725">
    <property type="term" value="P:recombinational repair"/>
    <property type="evidence" value="ECO:0007669"/>
    <property type="project" value="TreeGrafter"/>
</dbReference>
<evidence type="ECO:0000256" key="9">
    <source>
        <dbReference type="ARBA" id="ARBA00034808"/>
    </source>
</evidence>
<comment type="similarity">
    <text evidence="1">Belongs to the helicase family. UvrD subfamily.</text>
</comment>
<evidence type="ECO:0000256" key="6">
    <source>
        <dbReference type="ARBA" id="ARBA00023125"/>
    </source>
</evidence>
<name>A0A7Y9US63_9ACTN</name>
<dbReference type="Pfam" id="PF00580">
    <property type="entry name" value="UvrD-helicase"/>
    <property type="match status" value="1"/>
</dbReference>
<evidence type="ECO:0000256" key="10">
    <source>
        <dbReference type="ARBA" id="ARBA00048988"/>
    </source>
</evidence>
<dbReference type="Gene3D" id="3.40.50.300">
    <property type="entry name" value="P-loop containing nucleotide triphosphate hydrolases"/>
    <property type="match status" value="3"/>
</dbReference>
<dbReference type="GO" id="GO:0003677">
    <property type="term" value="F:DNA binding"/>
    <property type="evidence" value="ECO:0007669"/>
    <property type="project" value="UniProtKB-KW"/>
</dbReference>
<dbReference type="Pfam" id="PF13361">
    <property type="entry name" value="UvrD_C"/>
    <property type="match status" value="1"/>
</dbReference>
<keyword evidence="6" id="KW-0238">DNA-binding</keyword>
<reference evidence="14 15" key="1">
    <citation type="submission" date="2020-07" db="EMBL/GenBank/DDBJ databases">
        <title>Sequencing the genomes of 1000 actinobacteria strains.</title>
        <authorList>
            <person name="Klenk H.-P."/>
        </authorList>
    </citation>
    <scope>NUCLEOTIDE SEQUENCE [LARGE SCALE GENOMIC DNA]</scope>
    <source>
        <strain evidence="14 15">DSM 24552</strain>
    </source>
</reference>
<organism evidence="14 15">
    <name type="scientific">Nocardioides perillae</name>
    <dbReference type="NCBI Taxonomy" id="1119534"/>
    <lineage>
        <taxon>Bacteria</taxon>
        <taxon>Bacillati</taxon>
        <taxon>Actinomycetota</taxon>
        <taxon>Actinomycetes</taxon>
        <taxon>Propionibacteriales</taxon>
        <taxon>Nocardioidaceae</taxon>
        <taxon>Nocardioides</taxon>
    </lineage>
</organism>
<comment type="catalytic activity">
    <reaction evidence="10">
        <text>ATP + H2O = ADP + phosphate + H(+)</text>
        <dbReference type="Rhea" id="RHEA:13065"/>
        <dbReference type="ChEBI" id="CHEBI:15377"/>
        <dbReference type="ChEBI" id="CHEBI:15378"/>
        <dbReference type="ChEBI" id="CHEBI:30616"/>
        <dbReference type="ChEBI" id="CHEBI:43474"/>
        <dbReference type="ChEBI" id="CHEBI:456216"/>
        <dbReference type="EC" id="5.6.2.4"/>
    </reaction>
</comment>
<dbReference type="InterPro" id="IPR000212">
    <property type="entry name" value="DNA_helicase_UvrD/REP"/>
</dbReference>
<dbReference type="GO" id="GO:0005524">
    <property type="term" value="F:ATP binding"/>
    <property type="evidence" value="ECO:0007669"/>
    <property type="project" value="UniProtKB-UniRule"/>
</dbReference>
<evidence type="ECO:0000259" key="12">
    <source>
        <dbReference type="PROSITE" id="PS51198"/>
    </source>
</evidence>
<dbReference type="CDD" id="cd17932">
    <property type="entry name" value="DEXQc_UvrD"/>
    <property type="match status" value="1"/>
</dbReference>
<keyword evidence="3 11" id="KW-0378">Hydrolase</keyword>
<dbReference type="EC" id="5.6.2.4" evidence="9"/>
<evidence type="ECO:0000256" key="4">
    <source>
        <dbReference type="ARBA" id="ARBA00022806"/>
    </source>
</evidence>
<dbReference type="PANTHER" id="PTHR11070">
    <property type="entry name" value="UVRD / RECB / PCRA DNA HELICASE FAMILY MEMBER"/>
    <property type="match status" value="1"/>
</dbReference>
<dbReference type="InterPro" id="IPR014017">
    <property type="entry name" value="DNA_helicase_UvrD-like_C"/>
</dbReference>
<dbReference type="GO" id="GO:0016787">
    <property type="term" value="F:hydrolase activity"/>
    <property type="evidence" value="ECO:0007669"/>
    <property type="project" value="UniProtKB-UniRule"/>
</dbReference>
<feature type="domain" description="UvrD-like helicase ATP-binding" evidence="12">
    <location>
        <begin position="10"/>
        <end position="275"/>
    </location>
</feature>
<dbReference type="GO" id="GO:0043138">
    <property type="term" value="F:3'-5' DNA helicase activity"/>
    <property type="evidence" value="ECO:0007669"/>
    <property type="project" value="UniProtKB-EC"/>
</dbReference>
<dbReference type="PROSITE" id="PS51217">
    <property type="entry name" value="UVRD_HELICASE_CTER"/>
    <property type="match status" value="1"/>
</dbReference>
<dbReference type="InterPro" id="IPR027417">
    <property type="entry name" value="P-loop_NTPase"/>
</dbReference>
<evidence type="ECO:0000256" key="7">
    <source>
        <dbReference type="ARBA" id="ARBA00023235"/>
    </source>
</evidence>
<keyword evidence="4 11" id="KW-0347">Helicase</keyword>
<comment type="catalytic activity">
    <reaction evidence="8">
        <text>Couples ATP hydrolysis with the unwinding of duplex DNA by translocating in the 3'-5' direction.</text>
        <dbReference type="EC" id="5.6.2.4"/>
    </reaction>
</comment>
<keyword evidence="2 11" id="KW-0547">Nucleotide-binding</keyword>
<evidence type="ECO:0000313" key="14">
    <source>
        <dbReference type="EMBL" id="NYG55289.1"/>
    </source>
</evidence>
<evidence type="ECO:0000256" key="8">
    <source>
        <dbReference type="ARBA" id="ARBA00034617"/>
    </source>
</evidence>
<evidence type="ECO:0000256" key="3">
    <source>
        <dbReference type="ARBA" id="ARBA00022801"/>
    </source>
</evidence>
<dbReference type="Gene3D" id="1.10.486.10">
    <property type="entry name" value="PCRA, domain 4"/>
    <property type="match status" value="1"/>
</dbReference>
<evidence type="ECO:0000313" key="15">
    <source>
        <dbReference type="Proteomes" id="UP000544110"/>
    </source>
</evidence>
<accession>A0A7Y9US63</accession>
<dbReference type="PROSITE" id="PS51198">
    <property type="entry name" value="UVRD_HELICASE_ATP_BIND"/>
    <property type="match status" value="1"/>
</dbReference>